<feature type="domain" description="Lipoyl-binding" evidence="9">
    <location>
        <begin position="76"/>
        <end position="159"/>
    </location>
</feature>
<dbReference type="SUPFAM" id="SSF51230">
    <property type="entry name" value="Single hybrid motif"/>
    <property type="match status" value="1"/>
</dbReference>
<sequence length="163" mass="16672">MTSERSGLNPTLEELWRHATGLIEAAPGPVRRIKLSAGDTSVEVEWPEQGGAAAAGPVPVAAAAPAAADQAAGPAATEAGEPEHHVCAPLVGTFYRSPSPGAKAFVEVGDTVVAGQQVAIVEAMKLMNGVEADRDGQVTAILVDDATSVEYGQPLIAIRPLDE</sequence>
<comment type="function">
    <text evidence="8">This protein is a component of the acetyl coenzyme A carboxylase complex; first, biotin carboxylase catalyzes the carboxylation of the carrier protein and then the transcarboxylase transfers the carboxyl group to form malonyl-CoA.</text>
</comment>
<comment type="pathway">
    <text evidence="1 8">Lipid metabolism; fatty acid biosynthesis.</text>
</comment>
<evidence type="ECO:0000256" key="8">
    <source>
        <dbReference type="RuleBase" id="RU364072"/>
    </source>
</evidence>
<dbReference type="Gene3D" id="2.40.50.100">
    <property type="match status" value="1"/>
</dbReference>
<evidence type="ECO:0000313" key="11">
    <source>
        <dbReference type="Proteomes" id="UP000655287"/>
    </source>
</evidence>
<organism evidence="10 11">
    <name type="scientific">Sphaerisporangium rufum</name>
    <dbReference type="NCBI Taxonomy" id="1381558"/>
    <lineage>
        <taxon>Bacteria</taxon>
        <taxon>Bacillati</taxon>
        <taxon>Actinomycetota</taxon>
        <taxon>Actinomycetes</taxon>
        <taxon>Streptosporangiales</taxon>
        <taxon>Streptosporangiaceae</taxon>
        <taxon>Sphaerisporangium</taxon>
    </lineage>
</organism>
<dbReference type="CDD" id="cd06850">
    <property type="entry name" value="biotinyl_domain"/>
    <property type="match status" value="1"/>
</dbReference>
<dbReference type="FunFam" id="2.40.50.100:FF:000003">
    <property type="entry name" value="Acetyl-CoA carboxylase biotin carboxyl carrier protein"/>
    <property type="match status" value="1"/>
</dbReference>
<dbReference type="InterPro" id="IPR001249">
    <property type="entry name" value="AcCoA_biotinCC"/>
</dbReference>
<keyword evidence="5 8" id="KW-0443">Lipid metabolism</keyword>
<dbReference type="PROSITE" id="PS00188">
    <property type="entry name" value="BIOTIN"/>
    <property type="match status" value="1"/>
</dbReference>
<dbReference type="AlphaFoldDB" id="A0A919R866"/>
<keyword evidence="4 8" id="KW-0276">Fatty acid metabolism</keyword>
<dbReference type="PRINTS" id="PR01071">
    <property type="entry name" value="ACOABIOTINCC"/>
</dbReference>
<name>A0A919R866_9ACTN</name>
<evidence type="ECO:0000256" key="2">
    <source>
        <dbReference type="ARBA" id="ARBA00017562"/>
    </source>
</evidence>
<dbReference type="Pfam" id="PF00364">
    <property type="entry name" value="Biotin_lipoyl"/>
    <property type="match status" value="1"/>
</dbReference>
<reference evidence="10" key="1">
    <citation type="submission" date="2021-01" db="EMBL/GenBank/DDBJ databases">
        <title>Whole genome shotgun sequence of Sphaerisporangium rufum NBRC 109079.</title>
        <authorList>
            <person name="Komaki H."/>
            <person name="Tamura T."/>
        </authorList>
    </citation>
    <scope>NUCLEOTIDE SEQUENCE</scope>
    <source>
        <strain evidence="10">NBRC 109079</strain>
    </source>
</reference>
<dbReference type="InterPro" id="IPR050709">
    <property type="entry name" value="Biotin_Carboxyl_Carrier/Decarb"/>
</dbReference>
<proteinExistence type="predicted"/>
<dbReference type="RefSeq" id="WP_203992625.1">
    <property type="nucleotide sequence ID" value="NZ_BOOU01000085.1"/>
</dbReference>
<dbReference type="EMBL" id="BOOU01000085">
    <property type="protein sequence ID" value="GII81018.1"/>
    <property type="molecule type" value="Genomic_DNA"/>
</dbReference>
<evidence type="ECO:0000256" key="3">
    <source>
        <dbReference type="ARBA" id="ARBA00022516"/>
    </source>
</evidence>
<keyword evidence="11" id="KW-1185">Reference proteome</keyword>
<evidence type="ECO:0000256" key="6">
    <source>
        <dbReference type="ARBA" id="ARBA00023160"/>
    </source>
</evidence>
<dbReference type="InterPro" id="IPR000089">
    <property type="entry name" value="Biotin_lipoyl"/>
</dbReference>
<protein>
    <recommendedName>
        <fullName evidence="2 8">Biotin carboxyl carrier protein of acetyl-CoA carboxylase</fullName>
    </recommendedName>
</protein>
<dbReference type="InterPro" id="IPR001882">
    <property type="entry name" value="Biotin_BS"/>
</dbReference>
<evidence type="ECO:0000256" key="5">
    <source>
        <dbReference type="ARBA" id="ARBA00023098"/>
    </source>
</evidence>
<gene>
    <name evidence="10" type="ORF">Sru01_60000</name>
</gene>
<evidence type="ECO:0000256" key="7">
    <source>
        <dbReference type="ARBA" id="ARBA00023267"/>
    </source>
</evidence>
<dbReference type="PANTHER" id="PTHR45266:SF3">
    <property type="entry name" value="OXALOACETATE DECARBOXYLASE ALPHA CHAIN"/>
    <property type="match status" value="1"/>
</dbReference>
<accession>A0A919R866</accession>
<evidence type="ECO:0000313" key="10">
    <source>
        <dbReference type="EMBL" id="GII81018.1"/>
    </source>
</evidence>
<comment type="caution">
    <text evidence="10">The sequence shown here is derived from an EMBL/GenBank/DDBJ whole genome shotgun (WGS) entry which is preliminary data.</text>
</comment>
<dbReference type="GO" id="GO:0006633">
    <property type="term" value="P:fatty acid biosynthetic process"/>
    <property type="evidence" value="ECO:0007669"/>
    <property type="project" value="UniProtKB-KW"/>
</dbReference>
<keyword evidence="3 8" id="KW-0444">Lipid biosynthesis</keyword>
<evidence type="ECO:0000256" key="4">
    <source>
        <dbReference type="ARBA" id="ARBA00022832"/>
    </source>
</evidence>
<dbReference type="GO" id="GO:0009317">
    <property type="term" value="C:acetyl-CoA carboxylase complex"/>
    <property type="evidence" value="ECO:0007669"/>
    <property type="project" value="InterPro"/>
</dbReference>
<dbReference type="Proteomes" id="UP000655287">
    <property type="component" value="Unassembled WGS sequence"/>
</dbReference>
<keyword evidence="6 8" id="KW-0275">Fatty acid biosynthesis</keyword>
<evidence type="ECO:0000259" key="9">
    <source>
        <dbReference type="PROSITE" id="PS50968"/>
    </source>
</evidence>
<dbReference type="InterPro" id="IPR011053">
    <property type="entry name" value="Single_hybrid_motif"/>
</dbReference>
<dbReference type="GO" id="GO:0003989">
    <property type="term" value="F:acetyl-CoA carboxylase activity"/>
    <property type="evidence" value="ECO:0007669"/>
    <property type="project" value="InterPro"/>
</dbReference>
<dbReference type="NCBIfam" id="TIGR00531">
    <property type="entry name" value="BCCP"/>
    <property type="match status" value="1"/>
</dbReference>
<evidence type="ECO:0000256" key="1">
    <source>
        <dbReference type="ARBA" id="ARBA00005194"/>
    </source>
</evidence>
<dbReference type="PROSITE" id="PS50968">
    <property type="entry name" value="BIOTINYL_LIPOYL"/>
    <property type="match status" value="1"/>
</dbReference>
<keyword evidence="7 8" id="KW-0092">Biotin</keyword>
<dbReference type="PANTHER" id="PTHR45266">
    <property type="entry name" value="OXALOACETATE DECARBOXYLASE ALPHA CHAIN"/>
    <property type="match status" value="1"/>
</dbReference>